<name>A0A5A7Q768_STRAF</name>
<keyword evidence="14" id="KW-1185">Reference proteome</keyword>
<dbReference type="FunFam" id="1.10.10.10:FF:000322">
    <property type="entry name" value="Probable disease resistance protein At1g63360"/>
    <property type="match status" value="1"/>
</dbReference>
<accession>A0A5A7Q768</accession>
<dbReference type="Pfam" id="PF00931">
    <property type="entry name" value="NB-ARC"/>
    <property type="match status" value="1"/>
</dbReference>
<dbReference type="InterPro" id="IPR044974">
    <property type="entry name" value="Disease_R_plants"/>
</dbReference>
<dbReference type="Gene3D" id="1.10.10.10">
    <property type="entry name" value="Winged helix-like DNA-binding domain superfamily/Winged helix DNA-binding domain"/>
    <property type="match status" value="1"/>
</dbReference>
<dbReference type="EMBL" id="BKCP01005994">
    <property type="protein sequence ID" value="GER40884.1"/>
    <property type="molecule type" value="Genomic_DNA"/>
</dbReference>
<evidence type="ECO:0000256" key="9">
    <source>
        <dbReference type="ARBA" id="ARBA00022821"/>
    </source>
</evidence>
<feature type="domain" description="Disease resistance protein winged helix" evidence="12">
    <location>
        <begin position="418"/>
        <end position="490"/>
    </location>
</feature>
<dbReference type="Proteomes" id="UP000325081">
    <property type="component" value="Unassembled WGS sequence"/>
</dbReference>
<reference evidence="14" key="1">
    <citation type="journal article" date="2019" name="Curr. Biol.">
        <title>Genome Sequence of Striga asiatica Provides Insight into the Evolution of Plant Parasitism.</title>
        <authorList>
            <person name="Yoshida S."/>
            <person name="Kim S."/>
            <person name="Wafula E.K."/>
            <person name="Tanskanen J."/>
            <person name="Kim Y.M."/>
            <person name="Honaas L."/>
            <person name="Yang Z."/>
            <person name="Spallek T."/>
            <person name="Conn C.E."/>
            <person name="Ichihashi Y."/>
            <person name="Cheong K."/>
            <person name="Cui S."/>
            <person name="Der J.P."/>
            <person name="Gundlach H."/>
            <person name="Jiao Y."/>
            <person name="Hori C."/>
            <person name="Ishida J.K."/>
            <person name="Kasahara H."/>
            <person name="Kiba T."/>
            <person name="Kim M.S."/>
            <person name="Koo N."/>
            <person name="Laohavisit A."/>
            <person name="Lee Y.H."/>
            <person name="Lumba S."/>
            <person name="McCourt P."/>
            <person name="Mortimer J.C."/>
            <person name="Mutuku J.M."/>
            <person name="Nomura T."/>
            <person name="Sasaki-Sekimoto Y."/>
            <person name="Seto Y."/>
            <person name="Wang Y."/>
            <person name="Wakatake T."/>
            <person name="Sakakibara H."/>
            <person name="Demura T."/>
            <person name="Yamaguchi S."/>
            <person name="Yoneyama K."/>
            <person name="Manabe R.I."/>
            <person name="Nelson D.C."/>
            <person name="Schulman A.H."/>
            <person name="Timko M.P."/>
            <person name="dePamphilis C.W."/>
            <person name="Choi D."/>
            <person name="Shirasu K."/>
        </authorList>
    </citation>
    <scope>NUCLEOTIDE SEQUENCE [LARGE SCALE GENOMIC DNA]</scope>
    <source>
        <strain evidence="14">cv. UVA1</strain>
    </source>
</reference>
<dbReference type="AlphaFoldDB" id="A0A5A7Q768"/>
<keyword evidence="8" id="KW-0547">Nucleotide-binding</keyword>
<dbReference type="PANTHER" id="PTHR23155:SF1152">
    <property type="entry name" value="AAA+ ATPASE DOMAIN-CONTAINING PROTEIN"/>
    <property type="match status" value="1"/>
</dbReference>
<evidence type="ECO:0000256" key="3">
    <source>
        <dbReference type="ARBA" id="ARBA00008894"/>
    </source>
</evidence>
<dbReference type="FunFam" id="3.40.50.300:FF:001091">
    <property type="entry name" value="Probable disease resistance protein At1g61300"/>
    <property type="match status" value="1"/>
</dbReference>
<dbReference type="GO" id="GO:0043531">
    <property type="term" value="F:ADP binding"/>
    <property type="evidence" value="ECO:0007669"/>
    <property type="project" value="InterPro"/>
</dbReference>
<dbReference type="InterPro" id="IPR042197">
    <property type="entry name" value="Apaf_helical"/>
</dbReference>
<evidence type="ECO:0000256" key="1">
    <source>
        <dbReference type="ARBA" id="ARBA00002074"/>
    </source>
</evidence>
<keyword evidence="10" id="KW-0067">ATP-binding</keyword>
<dbReference type="SUPFAM" id="SSF52540">
    <property type="entry name" value="P-loop containing nucleoside triphosphate hydrolases"/>
    <property type="match status" value="1"/>
</dbReference>
<dbReference type="InterPro" id="IPR027417">
    <property type="entry name" value="P-loop_NTPase"/>
</dbReference>
<dbReference type="GO" id="GO:0005524">
    <property type="term" value="F:ATP binding"/>
    <property type="evidence" value="ECO:0007669"/>
    <property type="project" value="UniProtKB-KW"/>
</dbReference>
<dbReference type="PANTHER" id="PTHR23155">
    <property type="entry name" value="DISEASE RESISTANCE PROTEIN RP"/>
    <property type="match status" value="1"/>
</dbReference>
<comment type="function">
    <text evidence="1">Confers resistance to late blight (Phytophthora infestans) races carrying the avirulence gene Avr1. Resistance proteins guard the plant against pathogens that contain an appropriate avirulence protein via an indirect interaction with this avirulence protein. That triggers a defense system including the hypersensitive response, which restricts the pathogen growth.</text>
</comment>
<gene>
    <name evidence="13" type="ORF">STAS_17581</name>
</gene>
<dbReference type="GO" id="GO:0051607">
    <property type="term" value="P:defense response to virus"/>
    <property type="evidence" value="ECO:0007669"/>
    <property type="project" value="UniProtKB-ARBA"/>
</dbReference>
<dbReference type="PRINTS" id="PR00364">
    <property type="entry name" value="DISEASERSIST"/>
</dbReference>
<evidence type="ECO:0000259" key="12">
    <source>
        <dbReference type="Pfam" id="PF23559"/>
    </source>
</evidence>
<evidence type="ECO:0000256" key="7">
    <source>
        <dbReference type="ARBA" id="ARBA00022737"/>
    </source>
</evidence>
<dbReference type="InterPro" id="IPR036388">
    <property type="entry name" value="WH-like_DNA-bd_sf"/>
</dbReference>
<dbReference type="GO" id="GO:0005737">
    <property type="term" value="C:cytoplasm"/>
    <property type="evidence" value="ECO:0007669"/>
    <property type="project" value="UniProtKB-SubCell"/>
</dbReference>
<dbReference type="FunFam" id="1.10.8.430:FF:000003">
    <property type="entry name" value="Probable disease resistance protein At5g66910"/>
    <property type="match status" value="1"/>
</dbReference>
<dbReference type="InterPro" id="IPR002182">
    <property type="entry name" value="NB-ARC"/>
</dbReference>
<keyword evidence="5" id="KW-0433">Leucine-rich repeat</keyword>
<feature type="domain" description="NB-ARC" evidence="11">
    <location>
        <begin position="166"/>
        <end position="334"/>
    </location>
</feature>
<evidence type="ECO:0000256" key="8">
    <source>
        <dbReference type="ARBA" id="ARBA00022741"/>
    </source>
</evidence>
<proteinExistence type="inferred from homology"/>
<dbReference type="OrthoDB" id="646178at2759"/>
<comment type="similarity">
    <text evidence="3">Belongs to the disease resistance NB-LRR family.</text>
</comment>
<dbReference type="SUPFAM" id="SSF52058">
    <property type="entry name" value="L domain-like"/>
    <property type="match status" value="1"/>
</dbReference>
<evidence type="ECO:0000256" key="5">
    <source>
        <dbReference type="ARBA" id="ARBA00022614"/>
    </source>
</evidence>
<evidence type="ECO:0000256" key="6">
    <source>
        <dbReference type="ARBA" id="ARBA00022667"/>
    </source>
</evidence>
<evidence type="ECO:0000256" key="4">
    <source>
        <dbReference type="ARBA" id="ARBA00022490"/>
    </source>
</evidence>
<dbReference type="InterPro" id="IPR058922">
    <property type="entry name" value="WHD_DRP"/>
</dbReference>
<sequence length="893" mass="102488">MAAYGALLSLTNTIQQIQNHPRPPTSLDKLQIKPLIQMVAFLMQFLENYIIDDADVMEGRMIDAAHEAEDIIESYIADHIEARGEANTSSKDDESWYGELQTVMDDLDSITKDVAAVKEKAGKKIAPSSTENDAMLGSDDIMNGIMAKLNHSPYSEGDDTIVGSDDVMNDIMDKLTNKQSGRWIIAIAGMGGIGKTTLAKRIYENPLIVEQFDIRGWATVSQEFDSKRILLQVLDCFKKTMGSEDSEHEELGKKLYQSSYGRRYLIVMDDIWGTDAWDGVKRFFPVNNNGSKVLITTRPSKLALQLDGPDYFQMPFLKVDESWNLLSRFVFQEQGCPPELEEIGKDIARNCRGLPLSIVVIGGLLAKSEQTRENWKHVAENLSSIVNLEKDERCFRILKLSYNQLPVHLKPCFLYMGMFPEDHSIHVPTLLKLWVAEGFVKPVAGKSLETAARVVYLHDLILRNLILVRELGPTRRIKRCGMHDLLRDLCIKEAEKYKFFRTTTETTHNIDDHDQSWLTQRRIGFHQARKYIPHSLPEAVQSASRVRTLICIVDGTLPSLVPFRLLRVVNGFICRNKYSELEFFLPVNLCHLVVRLIEFPVEFFYRLWNLRTLIVDHAFKWPVLNIWRMPQLRHVKVWSLRLTNPPPMDEENGWMVLEKLETLESIDNLRLGEEVIKRISNIKKLGLWYSGSNVLLSLADYGLHNLCRLHKLEALSCSIDPRPGGERYLMITFPISLRKLNLSGTQLGWEEMGTKIGKLPYLEELHLCTYAFVGPEWETDDGGFQNLKYLRIHHCRDLEQWRAEATHFPRLERLDLESLDKLKEIPLEIGDIHTLREIYLHDCADSAVLSAKKISEEQEECYGEVGLQINVWLDCIETQLRKENLSSRNFTVT</sequence>
<dbReference type="Gene3D" id="1.20.5.4130">
    <property type="match status" value="1"/>
</dbReference>
<evidence type="ECO:0000259" key="11">
    <source>
        <dbReference type="Pfam" id="PF00931"/>
    </source>
</evidence>
<keyword evidence="9" id="KW-0611">Plant defense</keyword>
<evidence type="ECO:0000313" key="14">
    <source>
        <dbReference type="Proteomes" id="UP000325081"/>
    </source>
</evidence>
<dbReference type="Gene3D" id="1.10.8.430">
    <property type="entry name" value="Helical domain of apoptotic protease-activating factors"/>
    <property type="match status" value="1"/>
</dbReference>
<evidence type="ECO:0000256" key="2">
    <source>
        <dbReference type="ARBA" id="ARBA00004496"/>
    </source>
</evidence>
<keyword evidence="4" id="KW-0963">Cytoplasm</keyword>
<comment type="caution">
    <text evidence="13">The sequence shown here is derived from an EMBL/GenBank/DDBJ whole genome shotgun (WGS) entry which is preliminary data.</text>
</comment>
<dbReference type="GO" id="GO:0009626">
    <property type="term" value="P:plant-type hypersensitive response"/>
    <property type="evidence" value="ECO:0007669"/>
    <property type="project" value="UniProtKB-KW"/>
</dbReference>
<evidence type="ECO:0000313" key="13">
    <source>
        <dbReference type="EMBL" id="GER40884.1"/>
    </source>
</evidence>
<dbReference type="Gene3D" id="3.80.10.10">
    <property type="entry name" value="Ribonuclease Inhibitor"/>
    <property type="match status" value="1"/>
</dbReference>
<protein>
    <submittedName>
        <fullName evidence="13">Disease resistance protein</fullName>
    </submittedName>
</protein>
<dbReference type="Pfam" id="PF23559">
    <property type="entry name" value="WHD_DRP"/>
    <property type="match status" value="1"/>
</dbReference>
<organism evidence="13 14">
    <name type="scientific">Striga asiatica</name>
    <name type="common">Asiatic witchweed</name>
    <name type="synonym">Buchnera asiatica</name>
    <dbReference type="NCBI Taxonomy" id="4170"/>
    <lineage>
        <taxon>Eukaryota</taxon>
        <taxon>Viridiplantae</taxon>
        <taxon>Streptophyta</taxon>
        <taxon>Embryophyta</taxon>
        <taxon>Tracheophyta</taxon>
        <taxon>Spermatophyta</taxon>
        <taxon>Magnoliopsida</taxon>
        <taxon>eudicotyledons</taxon>
        <taxon>Gunneridae</taxon>
        <taxon>Pentapetalae</taxon>
        <taxon>asterids</taxon>
        <taxon>lamiids</taxon>
        <taxon>Lamiales</taxon>
        <taxon>Orobanchaceae</taxon>
        <taxon>Buchnereae</taxon>
        <taxon>Striga</taxon>
    </lineage>
</organism>
<evidence type="ECO:0000256" key="10">
    <source>
        <dbReference type="ARBA" id="ARBA00022840"/>
    </source>
</evidence>
<comment type="subcellular location">
    <subcellularLocation>
        <location evidence="2">Cytoplasm</location>
    </subcellularLocation>
</comment>
<dbReference type="Gene3D" id="3.40.50.300">
    <property type="entry name" value="P-loop containing nucleotide triphosphate hydrolases"/>
    <property type="match status" value="1"/>
</dbReference>
<keyword evidence="6" id="KW-0381">Hypersensitive response</keyword>
<keyword evidence="7" id="KW-0677">Repeat</keyword>
<dbReference type="InterPro" id="IPR032675">
    <property type="entry name" value="LRR_dom_sf"/>
</dbReference>